<dbReference type="InterPro" id="IPR037284">
    <property type="entry name" value="SUF_FeS_clus_asmbl_SufBD_sf"/>
</dbReference>
<feature type="domain" description="SUF system FeS cluster assembly SufBD core" evidence="2">
    <location>
        <begin position="167"/>
        <end position="398"/>
    </location>
</feature>
<dbReference type="PANTHER" id="PTHR43575:SF1">
    <property type="entry name" value="PROTEIN ABCI7, CHLOROPLASTIC"/>
    <property type="match status" value="1"/>
</dbReference>
<dbReference type="AlphaFoldDB" id="A0A0D2JL94"/>
<keyword evidence="1" id="KW-0732">Signal</keyword>
<dbReference type="InterPro" id="IPR000825">
    <property type="entry name" value="SUF_FeS_clus_asmbl_SufBD_core"/>
</dbReference>
<gene>
    <name evidence="4" type="ORF">MNEG_7947</name>
</gene>
<feature type="signal peptide" evidence="1">
    <location>
        <begin position="1"/>
        <end position="21"/>
    </location>
</feature>
<dbReference type="InterPro" id="IPR055346">
    <property type="entry name" value="Fe-S_cluster_assembly_SufBD"/>
</dbReference>
<dbReference type="KEGG" id="mng:MNEG_7947"/>
<dbReference type="OrthoDB" id="2510at2759"/>
<dbReference type="GO" id="GO:0016226">
    <property type="term" value="P:iron-sulfur cluster assembly"/>
    <property type="evidence" value="ECO:0007669"/>
    <property type="project" value="InterPro"/>
</dbReference>
<dbReference type="Pfam" id="PF01458">
    <property type="entry name" value="SUFBD_core"/>
    <property type="match status" value="1"/>
</dbReference>
<reference evidence="4 5" key="1">
    <citation type="journal article" date="2013" name="BMC Genomics">
        <title>Reconstruction of the lipid metabolism for the microalga Monoraphidium neglectum from its genome sequence reveals characteristics suitable for biofuel production.</title>
        <authorList>
            <person name="Bogen C."/>
            <person name="Al-Dilaimi A."/>
            <person name="Albersmeier A."/>
            <person name="Wichmann J."/>
            <person name="Grundmann M."/>
            <person name="Rupp O."/>
            <person name="Lauersen K.J."/>
            <person name="Blifernez-Klassen O."/>
            <person name="Kalinowski J."/>
            <person name="Goesmann A."/>
            <person name="Mussgnug J.H."/>
            <person name="Kruse O."/>
        </authorList>
    </citation>
    <scope>NUCLEOTIDE SEQUENCE [LARGE SCALE GENOMIC DNA]</scope>
    <source>
        <strain evidence="4 5">SAG 48.87</strain>
    </source>
</reference>
<evidence type="ECO:0000313" key="4">
    <source>
        <dbReference type="EMBL" id="KIZ00013.1"/>
    </source>
</evidence>
<feature type="chain" id="PRO_5002256141" evidence="1">
    <location>
        <begin position="22"/>
        <end position="438"/>
    </location>
</feature>
<dbReference type="EMBL" id="KK101678">
    <property type="protein sequence ID" value="KIZ00013.1"/>
    <property type="molecule type" value="Genomic_DNA"/>
</dbReference>
<proteinExistence type="predicted"/>
<dbReference type="Proteomes" id="UP000054498">
    <property type="component" value="Unassembled WGS sequence"/>
</dbReference>
<evidence type="ECO:0000259" key="2">
    <source>
        <dbReference type="Pfam" id="PF01458"/>
    </source>
</evidence>
<name>A0A0D2JL94_9CHLO</name>
<feature type="domain" description="SUF system FeS cluster assembly SufBD N-terminal" evidence="3">
    <location>
        <begin position="6"/>
        <end position="149"/>
    </location>
</feature>
<dbReference type="SUPFAM" id="SSF101960">
    <property type="entry name" value="Stabilizer of iron transporter SufD"/>
    <property type="match status" value="1"/>
</dbReference>
<dbReference type="Pfam" id="PF19295">
    <property type="entry name" value="SufBD_N"/>
    <property type="match status" value="1"/>
</dbReference>
<dbReference type="PANTHER" id="PTHR43575">
    <property type="entry name" value="PROTEIN ABCI7, CHLOROPLASTIC"/>
    <property type="match status" value="1"/>
</dbReference>
<organism evidence="4 5">
    <name type="scientific">Monoraphidium neglectum</name>
    <dbReference type="NCBI Taxonomy" id="145388"/>
    <lineage>
        <taxon>Eukaryota</taxon>
        <taxon>Viridiplantae</taxon>
        <taxon>Chlorophyta</taxon>
        <taxon>core chlorophytes</taxon>
        <taxon>Chlorophyceae</taxon>
        <taxon>CS clade</taxon>
        <taxon>Sphaeropleales</taxon>
        <taxon>Selenastraceae</taxon>
        <taxon>Monoraphidium</taxon>
    </lineage>
</organism>
<dbReference type="RefSeq" id="XP_013899032.1">
    <property type="nucleotide sequence ID" value="XM_014043578.1"/>
</dbReference>
<dbReference type="GeneID" id="25740823"/>
<dbReference type="STRING" id="145388.A0A0D2JL94"/>
<evidence type="ECO:0000259" key="3">
    <source>
        <dbReference type="Pfam" id="PF19295"/>
    </source>
</evidence>
<evidence type="ECO:0000313" key="5">
    <source>
        <dbReference type="Proteomes" id="UP000054498"/>
    </source>
</evidence>
<protein>
    <submittedName>
        <fullName evidence="4">Fe-S cluster assembly protein SufD</fullName>
    </submittedName>
</protein>
<evidence type="ECO:0000256" key="1">
    <source>
        <dbReference type="SAM" id="SignalP"/>
    </source>
</evidence>
<sequence length="438" mass="45513">MLRRQRAWLSALRSACASALATLRVPSTRNEEYRYTDVSPLTAAALAPAPPGAPVDAELLQRLSFPEGAGSVAVLVDGRLRPELSDLSALPAGVYVGGAAGAPADVLQRLGELSNVRGGPFAVVNGALAADALVILVPARARIERPLHVVHVATAAPPSDGGARALAASAPRLLVALGKGAELELLEEFVSAAAGAAAGAHAVFAVAEVLLDACASLRHGYAQREAPGSVHLKATLVDQGEGSSYSLVEARVGGGLSRHDVGVAQGGPETATRMRHFLLAGASQLQDLHTKLVLDHPNGEADQLHKCIVSHASGRGVFDGNVKVNRLAQKTDAGQLSRNLLLVPRATVNVKPNLQIIADDVKCTHGAAISDLSEEELFYFRARGIPAEVARQSLVYSFGAEVVQALKYERLVQRIQADVVAALQVAEAVISAGPASTQ</sequence>
<keyword evidence="5" id="KW-1185">Reference proteome</keyword>
<dbReference type="InterPro" id="IPR045595">
    <property type="entry name" value="SufBD_N"/>
</dbReference>
<accession>A0A0D2JL94</accession>